<evidence type="ECO:0000313" key="2">
    <source>
        <dbReference type="EMBL" id="KOA61545.1"/>
    </source>
</evidence>
<evidence type="ECO:0000313" key="3">
    <source>
        <dbReference type="Proteomes" id="UP000036802"/>
    </source>
</evidence>
<dbReference type="Proteomes" id="UP000036802">
    <property type="component" value="Unassembled WGS sequence"/>
</dbReference>
<organism evidence="2 3">
    <name type="scientific">Bifidobacterium breve MCC 1114</name>
    <dbReference type="NCBI Taxonomy" id="1365964"/>
    <lineage>
        <taxon>Bacteria</taxon>
        <taxon>Bacillati</taxon>
        <taxon>Actinomycetota</taxon>
        <taxon>Actinomycetes</taxon>
        <taxon>Bifidobacteriales</taxon>
        <taxon>Bifidobacteriaceae</taxon>
        <taxon>Bifidobacterium</taxon>
    </lineage>
</organism>
<sequence>MSEKNKKICIAVAAHKPYRMPADSMYMPMHVGKALHPDIDLGAQFTPDNTGDNISALNALYSELTGLYWMWKNCNAEYKGLVHYRRHFATRNVAKRLFSRDRFNRIATVADVLPVLEGANGQPGVDVIVPRKRNYFIETIYSHYAHTLPVEQLDETRKIIASNQSDYLPAFDQVMRSKTAHMFNMFIMRAGCFDEYCGWLFPILEELVRRIDSAQYDAFNARYPGRISEMLLDVWLQTNKVSYAELTTMSPEPVDWWSKGIGFLRAKFGGKKYKKSF</sequence>
<dbReference type="EMBL" id="AVQC01000032">
    <property type="protein sequence ID" value="KOA61545.1"/>
    <property type="molecule type" value="Genomic_DNA"/>
</dbReference>
<accession>A0A0L7CP66</accession>
<dbReference type="InterPro" id="IPR025536">
    <property type="entry name" value="DUF4422"/>
</dbReference>
<name>A0A0L7CP66_BIFBR</name>
<gene>
    <name evidence="2" type="ORF">BBM1114_11135</name>
</gene>
<proteinExistence type="predicted"/>
<dbReference type="AlphaFoldDB" id="A0A0L7CP66"/>
<reference evidence="2 3" key="1">
    <citation type="journal article" date="2015" name="Int J Genomics">
        <title>Comparative Genomics Revealed Genetic Diversity and Species/Strain-Level Differences in Carbohydrate Metabolism of Three Probiotic Bifidobacterial Species.</title>
        <authorList>
            <person name="Odamaki T."/>
            <person name="Horigome A."/>
            <person name="Sugahara H."/>
            <person name="Hashikura N."/>
            <person name="Minami J."/>
            <person name="Xiao J.Z."/>
            <person name="Abe F."/>
        </authorList>
    </citation>
    <scope>NUCLEOTIDE SEQUENCE [LARGE SCALE GENOMIC DNA]</scope>
    <source>
        <strain evidence="2 3">MCC 1114</strain>
    </source>
</reference>
<evidence type="ECO:0000259" key="1">
    <source>
        <dbReference type="Pfam" id="PF14393"/>
    </source>
</evidence>
<feature type="domain" description="DUF4422" evidence="1">
    <location>
        <begin position="10"/>
        <end position="239"/>
    </location>
</feature>
<dbReference type="RefSeq" id="WP_052790900.1">
    <property type="nucleotide sequence ID" value="NZ_AVQC01000032.1"/>
</dbReference>
<dbReference type="Pfam" id="PF14393">
    <property type="entry name" value="DUF4422"/>
    <property type="match status" value="1"/>
</dbReference>
<comment type="caution">
    <text evidence="2">The sequence shown here is derived from an EMBL/GenBank/DDBJ whole genome shotgun (WGS) entry which is preliminary data.</text>
</comment>
<protein>
    <recommendedName>
        <fullName evidence="1">DUF4422 domain-containing protein</fullName>
    </recommendedName>
</protein>
<dbReference type="PATRIC" id="fig|1365964.3.peg.2255"/>